<comment type="caution">
    <text evidence="2">The sequence shown here is derived from an EMBL/GenBank/DDBJ whole genome shotgun (WGS) entry which is preliminary data.</text>
</comment>
<gene>
    <name evidence="2" type="ORF">MM239_10360</name>
</gene>
<keyword evidence="1" id="KW-0472">Membrane</keyword>
<evidence type="ECO:0008006" key="4">
    <source>
        <dbReference type="Google" id="ProtNLM"/>
    </source>
</evidence>
<evidence type="ECO:0000256" key="1">
    <source>
        <dbReference type="SAM" id="Phobius"/>
    </source>
</evidence>
<feature type="transmembrane region" description="Helical" evidence="1">
    <location>
        <begin position="6"/>
        <end position="23"/>
    </location>
</feature>
<proteinExistence type="predicted"/>
<dbReference type="Proteomes" id="UP001165489">
    <property type="component" value="Unassembled WGS sequence"/>
</dbReference>
<keyword evidence="1" id="KW-0812">Transmembrane</keyword>
<dbReference type="RefSeq" id="WP_241348140.1">
    <property type="nucleotide sequence ID" value="NZ_JAKZGP010000023.1"/>
</dbReference>
<dbReference type="EMBL" id="JAKZGP010000023">
    <property type="protein sequence ID" value="MCH7409797.1"/>
    <property type="molecule type" value="Genomic_DNA"/>
</dbReference>
<keyword evidence="3" id="KW-1185">Reference proteome</keyword>
<evidence type="ECO:0000313" key="2">
    <source>
        <dbReference type="EMBL" id="MCH7409797.1"/>
    </source>
</evidence>
<name>A0ABS9V060_9BACT</name>
<evidence type="ECO:0000313" key="3">
    <source>
        <dbReference type="Proteomes" id="UP001165489"/>
    </source>
</evidence>
<sequence length="86" mass="10073">MKISTYFYQVCVLVLASMIKLLVQIALTITFRHDDIFIFTEHFSYNGSVQLKIDANDRIDHAIQHNQPRHKYNAKYSKHVLKHPSA</sequence>
<organism evidence="2 3">
    <name type="scientific">Belliella filtrata</name>
    <dbReference type="NCBI Taxonomy" id="2923435"/>
    <lineage>
        <taxon>Bacteria</taxon>
        <taxon>Pseudomonadati</taxon>
        <taxon>Bacteroidota</taxon>
        <taxon>Cytophagia</taxon>
        <taxon>Cytophagales</taxon>
        <taxon>Cyclobacteriaceae</taxon>
        <taxon>Belliella</taxon>
    </lineage>
</organism>
<protein>
    <recommendedName>
        <fullName evidence="4">Secreted protein</fullName>
    </recommendedName>
</protein>
<accession>A0ABS9V060</accession>
<reference evidence="2" key="1">
    <citation type="submission" date="2022-03" db="EMBL/GenBank/DDBJ databases">
        <title>De novo assembled genomes of Belliella spp. (Cyclobacteriaceae) strains.</title>
        <authorList>
            <person name="Szabo A."/>
            <person name="Korponai K."/>
            <person name="Felfoldi T."/>
        </authorList>
    </citation>
    <scope>NUCLEOTIDE SEQUENCE</scope>
    <source>
        <strain evidence="2">DSM 111904</strain>
    </source>
</reference>
<keyword evidence="1" id="KW-1133">Transmembrane helix</keyword>